<dbReference type="RefSeq" id="WP_286214756.1">
    <property type="nucleotide sequence ID" value="NZ_AP027736.1"/>
</dbReference>
<name>A0ABP9WEM3_9MICO</name>
<accession>A0ABP9WEM3</accession>
<dbReference type="SUPFAM" id="SSF52833">
    <property type="entry name" value="Thioredoxin-like"/>
    <property type="match status" value="1"/>
</dbReference>
<dbReference type="InterPro" id="IPR036249">
    <property type="entry name" value="Thioredoxin-like_sf"/>
</dbReference>
<dbReference type="EMBL" id="BAABRR010000003">
    <property type="protein sequence ID" value="GAA5518290.1"/>
    <property type="molecule type" value="Genomic_DNA"/>
</dbReference>
<evidence type="ECO:0000313" key="2">
    <source>
        <dbReference type="Proteomes" id="UP001426770"/>
    </source>
</evidence>
<organism evidence="1 2">
    <name type="scientific">Demequina sediminis</name>
    <dbReference type="NCBI Taxonomy" id="1930058"/>
    <lineage>
        <taxon>Bacteria</taxon>
        <taxon>Bacillati</taxon>
        <taxon>Actinomycetota</taxon>
        <taxon>Actinomycetes</taxon>
        <taxon>Micrococcales</taxon>
        <taxon>Demequinaceae</taxon>
        <taxon>Demequina</taxon>
    </lineage>
</organism>
<evidence type="ECO:0008006" key="3">
    <source>
        <dbReference type="Google" id="ProtNLM"/>
    </source>
</evidence>
<dbReference type="Proteomes" id="UP001426770">
    <property type="component" value="Unassembled WGS sequence"/>
</dbReference>
<comment type="caution">
    <text evidence="1">The sequence shown here is derived from an EMBL/GenBank/DDBJ whole genome shotgun (WGS) entry which is preliminary data.</text>
</comment>
<protein>
    <recommendedName>
        <fullName evidence="3">Redoxin domain-containing protein</fullName>
    </recommendedName>
</protein>
<dbReference type="CDD" id="cd02966">
    <property type="entry name" value="TlpA_like_family"/>
    <property type="match status" value="1"/>
</dbReference>
<dbReference type="Gene3D" id="3.40.30.10">
    <property type="entry name" value="Glutaredoxin"/>
    <property type="match status" value="1"/>
</dbReference>
<sequence length="89" mass="9321">MRFVGVNVRDNPAAAIAFEDSYGITYPSIDDRKGKTLLSLADHLPGAGVPVTLLLDRDGRPAARVLGAVQESTLTALLDTVLAEPATSS</sequence>
<reference evidence="1 2" key="1">
    <citation type="submission" date="2024-02" db="EMBL/GenBank/DDBJ databases">
        <title>Lysinimicrobium sediminis NBRC 112286.</title>
        <authorList>
            <person name="Ichikawa N."/>
            <person name="Katano-Makiyama Y."/>
            <person name="Hidaka K."/>
        </authorList>
    </citation>
    <scope>NUCLEOTIDE SEQUENCE [LARGE SCALE GENOMIC DNA]</scope>
    <source>
        <strain evidence="1 2">NBRC 112286</strain>
    </source>
</reference>
<proteinExistence type="predicted"/>
<keyword evidence="2" id="KW-1185">Reference proteome</keyword>
<evidence type="ECO:0000313" key="1">
    <source>
        <dbReference type="EMBL" id="GAA5518290.1"/>
    </source>
</evidence>
<gene>
    <name evidence="1" type="ORF">Lsed01_00712</name>
</gene>